<sequence length="108" mass="11777">MRTPFRRTAALLCTAAALTVTLGPAARAAPAGPPRAECGTRVHGSHARADCFNGNSTPDRVQLHVECARWWDPDMDTAPAAVDPARHVSLTQRCWLEIRRAWVTHQPG</sequence>
<protein>
    <recommendedName>
        <fullName evidence="4">Secreted protein</fullName>
    </recommendedName>
</protein>
<dbReference type="Proteomes" id="UP000195755">
    <property type="component" value="Chromosome"/>
</dbReference>
<name>A0A1Z2L911_9ACTN</name>
<dbReference type="AlphaFoldDB" id="A0A1Z2L911"/>
<dbReference type="RefSeq" id="WP_087928679.1">
    <property type="nucleotide sequence ID" value="NZ_CP021744.1"/>
</dbReference>
<organism evidence="2 3">
    <name type="scientific">Streptomyces albireticuli</name>
    <dbReference type="NCBI Taxonomy" id="1940"/>
    <lineage>
        <taxon>Bacteria</taxon>
        <taxon>Bacillati</taxon>
        <taxon>Actinomycetota</taxon>
        <taxon>Actinomycetes</taxon>
        <taxon>Kitasatosporales</taxon>
        <taxon>Streptomycetaceae</taxon>
        <taxon>Streptomyces</taxon>
    </lineage>
</organism>
<accession>A0A1Z2L911</accession>
<evidence type="ECO:0000256" key="1">
    <source>
        <dbReference type="SAM" id="SignalP"/>
    </source>
</evidence>
<keyword evidence="1" id="KW-0732">Signal</keyword>
<reference evidence="2 3" key="1">
    <citation type="submission" date="2017-06" db="EMBL/GenBank/DDBJ databases">
        <title>Streptomyces albireticuli Genome sequencing and assembly.</title>
        <authorList>
            <person name="Wang Y."/>
            <person name="Du B."/>
            <person name="Ding Y."/>
            <person name="Liu H."/>
            <person name="Hou Q."/>
            <person name="Liu K."/>
            <person name="Yao L."/>
            <person name="Wang C."/>
        </authorList>
    </citation>
    <scope>NUCLEOTIDE SEQUENCE [LARGE SCALE GENOMIC DNA]</scope>
    <source>
        <strain evidence="2 3">MDJK11</strain>
    </source>
</reference>
<gene>
    <name evidence="2" type="ORF">SMD11_5184</name>
</gene>
<evidence type="ECO:0000313" key="2">
    <source>
        <dbReference type="EMBL" id="ARZ70776.1"/>
    </source>
</evidence>
<feature type="signal peptide" evidence="1">
    <location>
        <begin position="1"/>
        <end position="28"/>
    </location>
</feature>
<dbReference type="KEGG" id="salj:SMD11_5184"/>
<evidence type="ECO:0000313" key="3">
    <source>
        <dbReference type="Proteomes" id="UP000195755"/>
    </source>
</evidence>
<evidence type="ECO:0008006" key="4">
    <source>
        <dbReference type="Google" id="ProtNLM"/>
    </source>
</evidence>
<dbReference type="OrthoDB" id="4326086at2"/>
<proteinExistence type="predicted"/>
<dbReference type="EMBL" id="CP021744">
    <property type="protein sequence ID" value="ARZ70776.1"/>
    <property type="molecule type" value="Genomic_DNA"/>
</dbReference>
<feature type="chain" id="PRO_5012170313" description="Secreted protein" evidence="1">
    <location>
        <begin position="29"/>
        <end position="108"/>
    </location>
</feature>